<sequence length="94" mass="10333">MSERRELYRSPNGDTWFLAREPANGRAFIIHQPNAPSGGRLSHIELAAFLSNHANGPEHQALLRLIGTLVEVPPYAERASALRDIIAVGPHADE</sequence>
<dbReference type="EMBL" id="WNKS01000012">
    <property type="protein sequence ID" value="MTV31981.1"/>
    <property type="molecule type" value="Genomic_DNA"/>
</dbReference>
<gene>
    <name evidence="1" type="ORF">GJ654_13395</name>
</gene>
<accession>A0A6N8DS32</accession>
<organism evidence="1 2">
    <name type="scientific">Rhodoblastus acidophilus</name>
    <name type="common">Rhodopseudomonas acidophila</name>
    <dbReference type="NCBI Taxonomy" id="1074"/>
    <lineage>
        <taxon>Bacteria</taxon>
        <taxon>Pseudomonadati</taxon>
        <taxon>Pseudomonadota</taxon>
        <taxon>Alphaproteobacteria</taxon>
        <taxon>Hyphomicrobiales</taxon>
        <taxon>Rhodoblastaceae</taxon>
        <taxon>Rhodoblastus</taxon>
    </lineage>
</organism>
<evidence type="ECO:0000313" key="2">
    <source>
        <dbReference type="Proteomes" id="UP000439113"/>
    </source>
</evidence>
<protein>
    <submittedName>
        <fullName evidence="1">Uncharacterized protein</fullName>
    </submittedName>
</protein>
<comment type="caution">
    <text evidence="1">The sequence shown here is derived from an EMBL/GenBank/DDBJ whole genome shotgun (WGS) entry which is preliminary data.</text>
</comment>
<proteinExistence type="predicted"/>
<dbReference type="AlphaFoldDB" id="A0A6N8DS32"/>
<dbReference type="OrthoDB" id="7869524at2"/>
<dbReference type="Proteomes" id="UP000439113">
    <property type="component" value="Unassembled WGS sequence"/>
</dbReference>
<evidence type="ECO:0000313" key="1">
    <source>
        <dbReference type="EMBL" id="MTV31981.1"/>
    </source>
</evidence>
<reference evidence="1 2" key="1">
    <citation type="submission" date="2019-11" db="EMBL/GenBank/DDBJ databases">
        <title>Whole-genome sequence of a Rhodoblastus acidophilus DSM 142.</title>
        <authorList>
            <person name="Kyndt J.A."/>
            <person name="Meyer T.E."/>
        </authorList>
    </citation>
    <scope>NUCLEOTIDE SEQUENCE [LARGE SCALE GENOMIC DNA]</scope>
    <source>
        <strain evidence="1 2">DSM 142</strain>
    </source>
</reference>
<dbReference type="RefSeq" id="WP_155446673.1">
    <property type="nucleotide sequence ID" value="NZ_JAOQNR010000013.1"/>
</dbReference>
<name>A0A6N8DS32_RHOAC</name>